<protein>
    <submittedName>
        <fullName evidence="1">Uncharacterized protein</fullName>
    </submittedName>
</protein>
<dbReference type="Proteomes" id="UP001295684">
    <property type="component" value="Unassembled WGS sequence"/>
</dbReference>
<evidence type="ECO:0000313" key="1">
    <source>
        <dbReference type="EMBL" id="CAI2383482.1"/>
    </source>
</evidence>
<proteinExistence type="predicted"/>
<accession>A0AAD2D7C8</accession>
<comment type="caution">
    <text evidence="1">The sequence shown here is derived from an EMBL/GenBank/DDBJ whole genome shotgun (WGS) entry which is preliminary data.</text>
</comment>
<name>A0AAD2D7C8_EUPCR</name>
<organism evidence="1 2">
    <name type="scientific">Euplotes crassus</name>
    <dbReference type="NCBI Taxonomy" id="5936"/>
    <lineage>
        <taxon>Eukaryota</taxon>
        <taxon>Sar</taxon>
        <taxon>Alveolata</taxon>
        <taxon>Ciliophora</taxon>
        <taxon>Intramacronucleata</taxon>
        <taxon>Spirotrichea</taxon>
        <taxon>Hypotrichia</taxon>
        <taxon>Euplotida</taxon>
        <taxon>Euplotidae</taxon>
        <taxon>Moneuplotes</taxon>
    </lineage>
</organism>
<reference evidence="1" key="1">
    <citation type="submission" date="2023-07" db="EMBL/GenBank/DDBJ databases">
        <authorList>
            <consortium name="AG Swart"/>
            <person name="Singh M."/>
            <person name="Singh A."/>
            <person name="Seah K."/>
            <person name="Emmerich C."/>
        </authorList>
    </citation>
    <scope>NUCLEOTIDE SEQUENCE</scope>
    <source>
        <strain evidence="1">DP1</strain>
    </source>
</reference>
<dbReference type="EMBL" id="CAMPGE010025754">
    <property type="protein sequence ID" value="CAI2383482.1"/>
    <property type="molecule type" value="Genomic_DNA"/>
</dbReference>
<gene>
    <name evidence="1" type="ORF">ECRASSUSDP1_LOCUS24984</name>
</gene>
<evidence type="ECO:0000313" key="2">
    <source>
        <dbReference type="Proteomes" id="UP001295684"/>
    </source>
</evidence>
<keyword evidence="2" id="KW-1185">Reference proteome</keyword>
<sequence length="81" mass="9510">MTTWITPKRMLGLMKSFIPLCKRNLVYDLDRFLCTEKSFQSTSFYLALIQKNVFNDETKRIVRLTFCSSMIGNLLSEHTHS</sequence>
<dbReference type="AlphaFoldDB" id="A0AAD2D7C8"/>